<reference evidence="1 2" key="1">
    <citation type="submission" date="2019-09" db="EMBL/GenBank/DDBJ databases">
        <title>Characterisation of the sponge microbiome using genome-centric metagenomics.</title>
        <authorList>
            <person name="Engelberts J.P."/>
            <person name="Robbins S.J."/>
            <person name="De Goeij J.M."/>
            <person name="Aranda M."/>
            <person name="Bell S.C."/>
            <person name="Webster N.S."/>
        </authorList>
    </citation>
    <scope>NUCLEOTIDE SEQUENCE [LARGE SCALE GENOMIC DNA]</scope>
    <source>
        <strain evidence="1">SB0662_bin_43</strain>
    </source>
</reference>
<dbReference type="PANTHER" id="PTHR42763:SF1">
    <property type="entry name" value="UDP-GLUCOSE--HEXOSE-1-PHOSPHATE URIDYLYLTRANSFERASE"/>
    <property type="match status" value="1"/>
</dbReference>
<dbReference type="Proteomes" id="UP000449092">
    <property type="component" value="Unassembled WGS sequence"/>
</dbReference>
<sequence>MTGSSVIRSQGPKRYNHFTGRSVFISTVRGGRPDKKKTSVQHPVVQRDPFVDPQAFGNEDPVFQYTDPETQDWLVQIIPNLWPILSLERKERFDRDAIIGEGFHEVVITKDPTYSFADFSQQYTELVLKALAMRSNAILRECPSIKEISIFQCYGLQAGGSQPHPHLQIFAHNDVSPEVKHREEMMLLFWKKHNINVIDAVIQDAEEDPSLVVYRNSSYVVVCSHAPSAEYEVQILPTYTEKTAYTNRGLNAEMLDDQRRRDLAEALNVATRALKIALNDPPYNILVRSLTKGMANMIIPTDQHFLGWYIDIRPTYGYQPFGLQPLRGDDTVTVEPEYAANDLRLALKHPDFPNREQMSWQDQYANTIAMLVQ</sequence>
<dbReference type="PANTHER" id="PTHR42763">
    <property type="entry name" value="ADP-GLUCOSE PHOSPHORYLASE"/>
    <property type="match status" value="1"/>
</dbReference>
<proteinExistence type="predicted"/>
<organism evidence="1 2">
    <name type="scientific">Candidatus Spechtbacteria bacterium SB0662_bin_43</name>
    <dbReference type="NCBI Taxonomy" id="2604897"/>
    <lineage>
        <taxon>Bacteria</taxon>
        <taxon>Candidatus Spechtiibacteriota</taxon>
    </lineage>
</organism>
<evidence type="ECO:0000313" key="2">
    <source>
        <dbReference type="Proteomes" id="UP000449092"/>
    </source>
</evidence>
<dbReference type="InterPro" id="IPR036265">
    <property type="entry name" value="HIT-like_sf"/>
</dbReference>
<comment type="caution">
    <text evidence="1">The sequence shown here is derived from an EMBL/GenBank/DDBJ whole genome shotgun (WGS) entry which is preliminary data.</text>
</comment>
<dbReference type="InterPro" id="IPR053177">
    <property type="entry name" value="ADP-glucose_phosphorylase"/>
</dbReference>
<accession>A0A845DAK9</accession>
<protein>
    <recommendedName>
        <fullName evidence="3">DUF4921 family protein</fullName>
    </recommendedName>
</protein>
<evidence type="ECO:0000313" key="1">
    <source>
        <dbReference type="EMBL" id="MYE38078.1"/>
    </source>
</evidence>
<evidence type="ECO:0008006" key="3">
    <source>
        <dbReference type="Google" id="ProtNLM"/>
    </source>
</evidence>
<dbReference type="AlphaFoldDB" id="A0A845DAK9"/>
<dbReference type="SUPFAM" id="SSF54197">
    <property type="entry name" value="HIT-like"/>
    <property type="match status" value="2"/>
</dbReference>
<gene>
    <name evidence="1" type="ORF">F4X82_00975</name>
</gene>
<dbReference type="EMBL" id="VXOY01000010">
    <property type="protein sequence ID" value="MYE38078.1"/>
    <property type="molecule type" value="Genomic_DNA"/>
</dbReference>
<dbReference type="Gene3D" id="3.30.428.10">
    <property type="entry name" value="HIT-like"/>
    <property type="match status" value="2"/>
</dbReference>
<name>A0A845DAK9_9BACT</name>